<dbReference type="Proteomes" id="UP000011087">
    <property type="component" value="Unassembled WGS sequence"/>
</dbReference>
<accession>L1JHR4</accession>
<sequence length="338" mass="37112">MNLQAILLVFCMSAGGIFGISVSDWKTASPDMMGEVQQVAKYAVDYMNIKNIFCTSVILNKIAMASYLSTSPADKQCFYLLLDIAMADQSKTQPVQICKKPQLPWSILLQTSSKNIKSSSPEMITTVGDSWSQLSLDAPVLLEGTNATDKLLRSYALKPTTEESYVLNQLLHAETRVRNIGQEISTLSDLQTSSQTLLQQASDQILKLQAVLVQKLSFKKSALESGNSVDSALISGINSDISALQNSIGAAEQQQKLSQQKITETQQGIQQLVEQDAKAQAQVLSSGLQKNSLTYLYLILDYKKVVNSVETNVRANALVYKDVDGVWKMIDYQTSSCN</sequence>
<evidence type="ECO:0000313" key="3">
    <source>
        <dbReference type="EnsemblProtists" id="EKX47842"/>
    </source>
</evidence>
<dbReference type="PaxDb" id="55529-EKX47842"/>
<reference evidence="4" key="2">
    <citation type="submission" date="2012-11" db="EMBL/GenBank/DDBJ databases">
        <authorList>
            <person name="Kuo A."/>
            <person name="Curtis B.A."/>
            <person name="Tanifuji G."/>
            <person name="Burki F."/>
            <person name="Gruber A."/>
            <person name="Irimia M."/>
            <person name="Maruyama S."/>
            <person name="Arias M.C."/>
            <person name="Ball S.G."/>
            <person name="Gile G.H."/>
            <person name="Hirakawa Y."/>
            <person name="Hopkins J.F."/>
            <person name="Rensing S.A."/>
            <person name="Schmutz J."/>
            <person name="Symeonidi A."/>
            <person name="Elias M."/>
            <person name="Eveleigh R.J."/>
            <person name="Herman E.K."/>
            <person name="Klute M.J."/>
            <person name="Nakayama T."/>
            <person name="Obornik M."/>
            <person name="Reyes-Prieto A."/>
            <person name="Armbrust E.V."/>
            <person name="Aves S.J."/>
            <person name="Beiko R.G."/>
            <person name="Coutinho P."/>
            <person name="Dacks J.B."/>
            <person name="Durnford D.G."/>
            <person name="Fast N.M."/>
            <person name="Green B.R."/>
            <person name="Grisdale C."/>
            <person name="Hempe F."/>
            <person name="Henrissat B."/>
            <person name="Hoppner M.P."/>
            <person name="Ishida K.-I."/>
            <person name="Kim E."/>
            <person name="Koreny L."/>
            <person name="Kroth P.G."/>
            <person name="Liu Y."/>
            <person name="Malik S.-B."/>
            <person name="Maier U.G."/>
            <person name="McRose D."/>
            <person name="Mock T."/>
            <person name="Neilson J.A."/>
            <person name="Onodera N.T."/>
            <person name="Poole A.M."/>
            <person name="Pritham E.J."/>
            <person name="Richards T.A."/>
            <person name="Rocap G."/>
            <person name="Roy S.W."/>
            <person name="Sarai C."/>
            <person name="Schaack S."/>
            <person name="Shirato S."/>
            <person name="Slamovits C.H."/>
            <person name="Spencer D.F."/>
            <person name="Suzuki S."/>
            <person name="Worden A.Z."/>
            <person name="Zauner S."/>
            <person name="Barry K."/>
            <person name="Bell C."/>
            <person name="Bharti A.K."/>
            <person name="Crow J.A."/>
            <person name="Grimwood J."/>
            <person name="Kramer R."/>
            <person name="Lindquist E."/>
            <person name="Lucas S."/>
            <person name="Salamov A."/>
            <person name="McFadden G.I."/>
            <person name="Lane C.E."/>
            <person name="Keeling P.J."/>
            <person name="Gray M.W."/>
            <person name="Grigoriev I.V."/>
            <person name="Archibald J.M."/>
        </authorList>
    </citation>
    <scope>NUCLEOTIDE SEQUENCE</scope>
    <source>
        <strain evidence="4">CCMP2712</strain>
    </source>
</reference>
<feature type="signal peptide" evidence="1">
    <location>
        <begin position="1"/>
        <end position="19"/>
    </location>
</feature>
<dbReference type="EnsemblProtists" id="EKX47842">
    <property type="protein sequence ID" value="EKX47842"/>
    <property type="gene ID" value="GUITHDRAFT_106390"/>
</dbReference>
<evidence type="ECO:0000256" key="1">
    <source>
        <dbReference type="SAM" id="SignalP"/>
    </source>
</evidence>
<dbReference type="GeneID" id="17304475"/>
<evidence type="ECO:0000313" key="2">
    <source>
        <dbReference type="EMBL" id="EKX47842.1"/>
    </source>
</evidence>
<dbReference type="RefSeq" id="XP_005834822.1">
    <property type="nucleotide sequence ID" value="XM_005834765.1"/>
</dbReference>
<organism evidence="2">
    <name type="scientific">Guillardia theta (strain CCMP2712)</name>
    <name type="common">Cryptophyte</name>
    <dbReference type="NCBI Taxonomy" id="905079"/>
    <lineage>
        <taxon>Eukaryota</taxon>
        <taxon>Cryptophyceae</taxon>
        <taxon>Pyrenomonadales</taxon>
        <taxon>Geminigeraceae</taxon>
        <taxon>Guillardia</taxon>
    </lineage>
</organism>
<gene>
    <name evidence="2" type="ORF">GUITHDRAFT_106390</name>
</gene>
<dbReference type="AlphaFoldDB" id="L1JHR4"/>
<evidence type="ECO:0000313" key="4">
    <source>
        <dbReference type="Proteomes" id="UP000011087"/>
    </source>
</evidence>
<reference evidence="3" key="3">
    <citation type="submission" date="2016-03" db="UniProtKB">
        <authorList>
            <consortium name="EnsemblProtists"/>
        </authorList>
    </citation>
    <scope>IDENTIFICATION</scope>
</reference>
<dbReference type="EMBL" id="JH992988">
    <property type="protein sequence ID" value="EKX47842.1"/>
    <property type="molecule type" value="Genomic_DNA"/>
</dbReference>
<keyword evidence="1" id="KW-0732">Signal</keyword>
<protein>
    <submittedName>
        <fullName evidence="2 3">Uncharacterized protein</fullName>
    </submittedName>
</protein>
<keyword evidence="4" id="KW-1185">Reference proteome</keyword>
<reference evidence="2 4" key="1">
    <citation type="journal article" date="2012" name="Nature">
        <title>Algal genomes reveal evolutionary mosaicism and the fate of nucleomorphs.</title>
        <authorList>
            <consortium name="DOE Joint Genome Institute"/>
            <person name="Curtis B.A."/>
            <person name="Tanifuji G."/>
            <person name="Burki F."/>
            <person name="Gruber A."/>
            <person name="Irimia M."/>
            <person name="Maruyama S."/>
            <person name="Arias M.C."/>
            <person name="Ball S.G."/>
            <person name="Gile G.H."/>
            <person name="Hirakawa Y."/>
            <person name="Hopkins J.F."/>
            <person name="Kuo A."/>
            <person name="Rensing S.A."/>
            <person name="Schmutz J."/>
            <person name="Symeonidi A."/>
            <person name="Elias M."/>
            <person name="Eveleigh R.J."/>
            <person name="Herman E.K."/>
            <person name="Klute M.J."/>
            <person name="Nakayama T."/>
            <person name="Obornik M."/>
            <person name="Reyes-Prieto A."/>
            <person name="Armbrust E.V."/>
            <person name="Aves S.J."/>
            <person name="Beiko R.G."/>
            <person name="Coutinho P."/>
            <person name="Dacks J.B."/>
            <person name="Durnford D.G."/>
            <person name="Fast N.M."/>
            <person name="Green B.R."/>
            <person name="Grisdale C.J."/>
            <person name="Hempel F."/>
            <person name="Henrissat B."/>
            <person name="Hoppner M.P."/>
            <person name="Ishida K."/>
            <person name="Kim E."/>
            <person name="Koreny L."/>
            <person name="Kroth P.G."/>
            <person name="Liu Y."/>
            <person name="Malik S.B."/>
            <person name="Maier U.G."/>
            <person name="McRose D."/>
            <person name="Mock T."/>
            <person name="Neilson J.A."/>
            <person name="Onodera N.T."/>
            <person name="Poole A.M."/>
            <person name="Pritham E.J."/>
            <person name="Richards T.A."/>
            <person name="Rocap G."/>
            <person name="Roy S.W."/>
            <person name="Sarai C."/>
            <person name="Schaack S."/>
            <person name="Shirato S."/>
            <person name="Slamovits C.H."/>
            <person name="Spencer D.F."/>
            <person name="Suzuki S."/>
            <person name="Worden A.Z."/>
            <person name="Zauner S."/>
            <person name="Barry K."/>
            <person name="Bell C."/>
            <person name="Bharti A.K."/>
            <person name="Crow J.A."/>
            <person name="Grimwood J."/>
            <person name="Kramer R."/>
            <person name="Lindquist E."/>
            <person name="Lucas S."/>
            <person name="Salamov A."/>
            <person name="McFadden G.I."/>
            <person name="Lane C.E."/>
            <person name="Keeling P.J."/>
            <person name="Gray M.W."/>
            <person name="Grigoriev I.V."/>
            <person name="Archibald J.M."/>
        </authorList>
    </citation>
    <scope>NUCLEOTIDE SEQUENCE</scope>
    <source>
        <strain evidence="2 4">CCMP2712</strain>
    </source>
</reference>
<feature type="chain" id="PRO_5008771332" evidence="1">
    <location>
        <begin position="20"/>
        <end position="338"/>
    </location>
</feature>
<dbReference type="HOGENOM" id="CLU_822434_0_0_1"/>
<name>L1JHR4_GUITC</name>
<proteinExistence type="predicted"/>
<dbReference type="KEGG" id="gtt:GUITHDRAFT_106390"/>